<sequence>MVSGESVHANGVQMNMPFSRLLSAAMSSRGEIALDDSHVAQALLSSGVHGNDPQGQHELRLARRKFVTAVNLWFSMQFCVASAAGLAGLSVARSHSIASLRASAAPAACFFGVSVPLLMLAVLYRAVSGINVVLLSLFVSRVMEMKQATPRFSRNRICNQIAY</sequence>
<organism evidence="2">
    <name type="scientific">Erythrolobus madagascarensis</name>
    <dbReference type="NCBI Taxonomy" id="708628"/>
    <lineage>
        <taxon>Eukaryota</taxon>
        <taxon>Rhodophyta</taxon>
        <taxon>Bangiophyceae</taxon>
        <taxon>Porphyridiales</taxon>
        <taxon>Porphyridiaceae</taxon>
        <taxon>Erythrolobus</taxon>
    </lineage>
</organism>
<name>A0A7S0T7C1_9RHOD</name>
<dbReference type="EMBL" id="HBFE01003095">
    <property type="protein sequence ID" value="CAD8725985.1"/>
    <property type="molecule type" value="Transcribed_RNA"/>
</dbReference>
<keyword evidence="1" id="KW-1133">Transmembrane helix</keyword>
<keyword evidence="1" id="KW-0812">Transmembrane</keyword>
<accession>A0A7S0T7C1</accession>
<evidence type="ECO:0000256" key="1">
    <source>
        <dbReference type="SAM" id="Phobius"/>
    </source>
</evidence>
<feature type="transmembrane region" description="Helical" evidence="1">
    <location>
        <begin position="70"/>
        <end position="92"/>
    </location>
</feature>
<proteinExistence type="predicted"/>
<reference evidence="2" key="1">
    <citation type="submission" date="2021-01" db="EMBL/GenBank/DDBJ databases">
        <authorList>
            <person name="Corre E."/>
            <person name="Pelletier E."/>
            <person name="Niang G."/>
            <person name="Scheremetjew M."/>
            <person name="Finn R."/>
            <person name="Kale V."/>
            <person name="Holt S."/>
            <person name="Cochrane G."/>
            <person name="Meng A."/>
            <person name="Brown T."/>
            <person name="Cohen L."/>
        </authorList>
    </citation>
    <scope>NUCLEOTIDE SEQUENCE</scope>
    <source>
        <strain evidence="2">CCMP3276</strain>
    </source>
</reference>
<keyword evidence="1" id="KW-0472">Membrane</keyword>
<feature type="transmembrane region" description="Helical" evidence="1">
    <location>
        <begin position="104"/>
        <end position="137"/>
    </location>
</feature>
<gene>
    <name evidence="2" type="ORF">EMAD1354_LOCUS2065</name>
</gene>
<evidence type="ECO:0000313" key="2">
    <source>
        <dbReference type="EMBL" id="CAD8725985.1"/>
    </source>
</evidence>
<protein>
    <submittedName>
        <fullName evidence="2">Uncharacterized protein</fullName>
    </submittedName>
</protein>
<dbReference type="AlphaFoldDB" id="A0A7S0T7C1"/>